<gene>
    <name evidence="4" type="ORF">HF526_33990</name>
</gene>
<keyword evidence="2" id="KW-0808">Transferase</keyword>
<comment type="caution">
    <text evidence="4">The sequence shown here is derived from an EMBL/GenBank/DDBJ whole genome shotgun (WGS) entry which is preliminary data.</text>
</comment>
<evidence type="ECO:0000313" key="5">
    <source>
        <dbReference type="Proteomes" id="UP000820669"/>
    </source>
</evidence>
<evidence type="ECO:0000259" key="3">
    <source>
        <dbReference type="Pfam" id="PF13439"/>
    </source>
</evidence>
<dbReference type="PANTHER" id="PTHR45947">
    <property type="entry name" value="SULFOQUINOVOSYL TRANSFERASE SQD2"/>
    <property type="match status" value="1"/>
</dbReference>
<dbReference type="InterPro" id="IPR028098">
    <property type="entry name" value="Glyco_trans_4-like_N"/>
</dbReference>
<feature type="domain" description="Glycosyltransferase subfamily 4-like N-terminal" evidence="3">
    <location>
        <begin position="14"/>
        <end position="172"/>
    </location>
</feature>
<accession>A0ABX1SPL2</accession>
<dbReference type="Gene3D" id="3.40.50.2000">
    <property type="entry name" value="Glycogen Phosphorylase B"/>
    <property type="match status" value="2"/>
</dbReference>
<evidence type="ECO:0000256" key="1">
    <source>
        <dbReference type="ARBA" id="ARBA00022676"/>
    </source>
</evidence>
<dbReference type="Pfam" id="PF13692">
    <property type="entry name" value="Glyco_trans_1_4"/>
    <property type="match status" value="1"/>
</dbReference>
<dbReference type="EMBL" id="JAAXLA010000139">
    <property type="protein sequence ID" value="NMI02260.1"/>
    <property type="molecule type" value="Genomic_DNA"/>
</dbReference>
<dbReference type="SUPFAM" id="SSF53756">
    <property type="entry name" value="UDP-Glycosyltransferase/glycogen phosphorylase"/>
    <property type="match status" value="1"/>
</dbReference>
<organism evidence="4 5">
    <name type="scientific">Pseudonocardia acidicola</name>
    <dbReference type="NCBI Taxonomy" id="2724939"/>
    <lineage>
        <taxon>Bacteria</taxon>
        <taxon>Bacillati</taxon>
        <taxon>Actinomycetota</taxon>
        <taxon>Actinomycetes</taxon>
        <taxon>Pseudonocardiales</taxon>
        <taxon>Pseudonocardiaceae</taxon>
        <taxon>Pseudonocardia</taxon>
    </lineage>
</organism>
<dbReference type="InterPro" id="IPR050194">
    <property type="entry name" value="Glycosyltransferase_grp1"/>
</dbReference>
<proteinExistence type="predicted"/>
<name>A0ABX1SPL2_9PSEU</name>
<evidence type="ECO:0000256" key="2">
    <source>
        <dbReference type="ARBA" id="ARBA00022679"/>
    </source>
</evidence>
<dbReference type="PANTHER" id="PTHR45947:SF3">
    <property type="entry name" value="SULFOQUINOVOSYL TRANSFERASE SQD2"/>
    <property type="match status" value="1"/>
</dbReference>
<sequence length="389" mass="40773">MRIGIVCPYSLDVPGGVQAHVLDLARALRALGHSVNVLAPADEDTPLPDFVTPAGRALGVPYNGSVARVTFGPLSYARVRRWLADHTFDVLHLHEPTTFSISVLALLVAEGPIVATFHTSTERSRALTAFGGMLRPLMEKVTARIAVSSLARRVQVEHLGGDAVEIPNGVDVGLFVNGPLLPGYPRPHTVGFLGRFDEPRKGMPVLLDALRLLAPHRPDLRLMVVGRGDADALRRHAGPELADRLDILGAVDDATKAAALRSMDVYCAPNLGGESFGMVLTEAMAAGAPVLASDLGAFRRVLGGGDGGNDAGEPAGVLVPTGDAPALATALGTLLDDPARRAALSVAGRRRAADYDWPVVAGAVLRVYQAAVAADPRQVVAVDDAKVAR</sequence>
<dbReference type="Proteomes" id="UP000820669">
    <property type="component" value="Unassembled WGS sequence"/>
</dbReference>
<reference evidence="4 5" key="1">
    <citation type="submission" date="2020-04" db="EMBL/GenBank/DDBJ databases">
        <authorList>
            <person name="Klaysubun C."/>
            <person name="Duangmal K."/>
            <person name="Lipun K."/>
        </authorList>
    </citation>
    <scope>NUCLEOTIDE SEQUENCE [LARGE SCALE GENOMIC DNA]</scope>
    <source>
        <strain evidence="4 5">K10HN5</strain>
    </source>
</reference>
<keyword evidence="1" id="KW-0328">Glycosyltransferase</keyword>
<keyword evidence="5" id="KW-1185">Reference proteome</keyword>
<protein>
    <submittedName>
        <fullName evidence="4">Glycosyltransferase family 4 protein</fullName>
    </submittedName>
</protein>
<evidence type="ECO:0000313" key="4">
    <source>
        <dbReference type="EMBL" id="NMI02260.1"/>
    </source>
</evidence>
<dbReference type="Pfam" id="PF13439">
    <property type="entry name" value="Glyco_transf_4"/>
    <property type="match status" value="1"/>
</dbReference>
<dbReference type="RefSeq" id="WP_169385763.1">
    <property type="nucleotide sequence ID" value="NZ_JAAXLA010000139.1"/>
</dbReference>
<dbReference type="CDD" id="cd03801">
    <property type="entry name" value="GT4_PimA-like"/>
    <property type="match status" value="1"/>
</dbReference>